<keyword evidence="1" id="KW-1133">Transmembrane helix</keyword>
<feature type="transmembrane region" description="Helical" evidence="1">
    <location>
        <begin position="283"/>
        <end position="300"/>
    </location>
</feature>
<dbReference type="AlphaFoldDB" id="A0A0L6VE61"/>
<reference evidence="2 3" key="1">
    <citation type="submission" date="2015-08" db="EMBL/GenBank/DDBJ databases">
        <title>Next Generation Sequencing and Analysis of the Genome of Puccinia sorghi L Schw, the Causal Agent of Maize Common Rust.</title>
        <authorList>
            <person name="Rochi L."/>
            <person name="Burguener G."/>
            <person name="Darino M."/>
            <person name="Turjanski A."/>
            <person name="Kreff E."/>
            <person name="Dieguez M.J."/>
            <person name="Sacco F."/>
        </authorList>
    </citation>
    <scope>NUCLEOTIDE SEQUENCE [LARGE SCALE GENOMIC DNA]</scope>
    <source>
        <strain evidence="2 3">RO10H11247</strain>
    </source>
</reference>
<comment type="caution">
    <text evidence="2">The sequence shown here is derived from an EMBL/GenBank/DDBJ whole genome shotgun (WGS) entry which is preliminary data.</text>
</comment>
<dbReference type="Proteomes" id="UP000037035">
    <property type="component" value="Unassembled WGS sequence"/>
</dbReference>
<sequence length="374" mass="43022">MKAWLEHAACQLQAVEQVFFALCNLRISPKKALKIISFTILFMNKELINITEERGFFKRECGMKKVLHANYPVLRCLNNGEKDALISGWNNILELLEGDICVLSEKIHAHMRKKYRGSFKLVISSYDKSTCIILLNLWVSKQRLEGVHIQNALNLSLMAIKLNKHYSEIIALPSDLTQANINALKDPKAYSYDYTCRGSKLTDSVHLKTTINPKFDSVEYNDYNLLHIKSIHFKRLIESTNCGLMDKTKKRDKEKLIKCGLDFGGVEGEKQLDRNLGSHHMKISFSLVDLILSSLQYWGFHKDGFGFLSEYMDNMKKYSFFMLYSSTRISCMVIIFLSRYVASCYDLVTPSRTCQGFPRLGDYLQPLHLCTFPS</sequence>
<evidence type="ECO:0000313" key="3">
    <source>
        <dbReference type="Proteomes" id="UP000037035"/>
    </source>
</evidence>
<protein>
    <submittedName>
        <fullName evidence="2">Uncharacterized protein</fullName>
    </submittedName>
</protein>
<feature type="transmembrane region" description="Helical" evidence="1">
    <location>
        <begin position="320"/>
        <end position="342"/>
    </location>
</feature>
<keyword evidence="1" id="KW-0812">Transmembrane</keyword>
<dbReference type="EMBL" id="LAVV01006619">
    <property type="protein sequence ID" value="KNZ59076.1"/>
    <property type="molecule type" value="Genomic_DNA"/>
</dbReference>
<organism evidence="2 3">
    <name type="scientific">Puccinia sorghi</name>
    <dbReference type="NCBI Taxonomy" id="27349"/>
    <lineage>
        <taxon>Eukaryota</taxon>
        <taxon>Fungi</taxon>
        <taxon>Dikarya</taxon>
        <taxon>Basidiomycota</taxon>
        <taxon>Pucciniomycotina</taxon>
        <taxon>Pucciniomycetes</taxon>
        <taxon>Pucciniales</taxon>
        <taxon>Pucciniaceae</taxon>
        <taxon>Puccinia</taxon>
    </lineage>
</organism>
<accession>A0A0L6VE61</accession>
<evidence type="ECO:0000256" key="1">
    <source>
        <dbReference type="SAM" id="Phobius"/>
    </source>
</evidence>
<keyword evidence="1" id="KW-0472">Membrane</keyword>
<gene>
    <name evidence="2" type="ORF">VP01_1803g1</name>
</gene>
<keyword evidence="3" id="KW-1185">Reference proteome</keyword>
<name>A0A0L6VE61_9BASI</name>
<proteinExistence type="predicted"/>
<dbReference type="VEuPathDB" id="FungiDB:VP01_1803g1"/>
<evidence type="ECO:0000313" key="2">
    <source>
        <dbReference type="EMBL" id="KNZ59076.1"/>
    </source>
</evidence>